<organism evidence="1 2">
    <name type="scientific">Serratia phage Moabite</name>
    <dbReference type="NCBI Taxonomy" id="2587814"/>
    <lineage>
        <taxon>Viruses</taxon>
        <taxon>Duplodnaviria</taxon>
        <taxon>Heunggongvirae</taxon>
        <taxon>Uroviricota</taxon>
        <taxon>Caudoviricetes</taxon>
        <taxon>Chimalliviridae</taxon>
        <taxon>Moabitevirus</taxon>
        <taxon>Moabitevirus moabite</taxon>
    </lineage>
</organism>
<evidence type="ECO:0000313" key="2">
    <source>
        <dbReference type="Proteomes" id="UP000319063"/>
    </source>
</evidence>
<dbReference type="Proteomes" id="UP000319063">
    <property type="component" value="Segment"/>
</dbReference>
<evidence type="ECO:0000313" key="1">
    <source>
        <dbReference type="EMBL" id="QDB71229.1"/>
    </source>
</evidence>
<accession>A0A4Y5TQJ4</accession>
<keyword evidence="2" id="KW-1185">Reference proteome</keyword>
<name>A0A4Y5TQJ4_9CAUD</name>
<gene>
    <name evidence="1" type="ORF">CPT_Moabite_199</name>
</gene>
<dbReference type="EMBL" id="MK994515">
    <property type="protein sequence ID" value="QDB71229.1"/>
    <property type="molecule type" value="Genomic_DNA"/>
</dbReference>
<proteinExistence type="predicted"/>
<sequence length="95" mass="10509">MYIKGFFPITVNDDKGDVIKLTYDEAVCDIISADPLGEDIYATLCIYSDVTRETPVFNFTATVSAAGVTDQNIAELKIFEEAINNVCHGFTYVKD</sequence>
<protein>
    <submittedName>
        <fullName evidence="1">Uncharacterized protein</fullName>
    </submittedName>
</protein>
<reference evidence="2" key="1">
    <citation type="submission" date="2019-05" db="EMBL/GenBank/DDBJ databases">
        <title>Complete Genome Sequence of Serratia marcescens Myophage Moabite.</title>
        <authorList>
            <person name="Price L."/>
            <person name="Rohren M."/>
            <person name="Newkirk H."/>
            <person name="Liu M."/>
            <person name="Ramsey J."/>
        </authorList>
    </citation>
    <scope>NUCLEOTIDE SEQUENCE [LARGE SCALE GENOMIC DNA]</scope>
</reference>